<evidence type="ECO:0000313" key="5">
    <source>
        <dbReference type="Proteomes" id="UP000183255"/>
    </source>
</evidence>
<dbReference type="EMBL" id="FNDZ01000008">
    <property type="protein sequence ID" value="SDJ12941.1"/>
    <property type="molecule type" value="Genomic_DNA"/>
</dbReference>
<dbReference type="NCBIfam" id="TIGR00723">
    <property type="entry name" value="ttdB_fumA_fumB"/>
    <property type="match status" value="1"/>
</dbReference>
<dbReference type="Proteomes" id="UP000183255">
    <property type="component" value="Unassembled WGS sequence"/>
</dbReference>
<proteinExistence type="inferred from homology"/>
<dbReference type="RefSeq" id="WP_031577296.1">
    <property type="nucleotide sequence ID" value="NZ_FNDZ01000008.1"/>
</dbReference>
<dbReference type="PANTHER" id="PTHR43351">
    <property type="entry name" value="L(+)-TARTRATE DEHYDRATASE SUBUNIT BETA"/>
    <property type="match status" value="1"/>
</dbReference>
<keyword evidence="2" id="KW-0456">Lyase</keyword>
<sequence length="190" mass="21062">MEIKLTTPLTREKVMNLKPGDNVLLTGTIYAARDAAHKKLMERLDHGEALPFDIEGAVIYYVGPTPTREGEVIGSAGPTTSLRMDAYTPRLLDLGLMGMIGKGKRNDEVKRKMVEHGAIYFAAIGGAGALIKKTILAQETIAYEELGPEAIRRLEVKDFPVTVIIDSNGNDLYELGREQYLAWKKEEEEK</sequence>
<evidence type="ECO:0000256" key="1">
    <source>
        <dbReference type="ARBA" id="ARBA00008876"/>
    </source>
</evidence>
<dbReference type="InterPro" id="IPR036660">
    <property type="entry name" value="Fe-S_hydroAse_TtdB_cat_sf"/>
</dbReference>
<dbReference type="SUPFAM" id="SSF117457">
    <property type="entry name" value="FumA C-terminal domain-like"/>
    <property type="match status" value="1"/>
</dbReference>
<evidence type="ECO:0000313" key="4">
    <source>
        <dbReference type="EMBL" id="SDJ12941.1"/>
    </source>
</evidence>
<dbReference type="PANTHER" id="PTHR43351:SF2">
    <property type="entry name" value="L(+)-TARTRATE DEHYDRATASE SUBUNIT BETA-RELATED"/>
    <property type="match status" value="1"/>
</dbReference>
<protein>
    <submittedName>
        <fullName evidence="4">Fumarate hydratase subunit beta</fullName>
    </submittedName>
</protein>
<reference evidence="4 5" key="1">
    <citation type="submission" date="2016-10" db="EMBL/GenBank/DDBJ databases">
        <authorList>
            <person name="de Groot N.N."/>
        </authorList>
    </citation>
    <scope>NUCLEOTIDE SEQUENCE [LARGE SCALE GENOMIC DNA]</scope>
    <source>
        <strain evidence="4 5">CGMCC 1.5058</strain>
    </source>
</reference>
<name>A0A1G8R7I8_9CLOT</name>
<evidence type="ECO:0000259" key="3">
    <source>
        <dbReference type="Pfam" id="PF05683"/>
    </source>
</evidence>
<dbReference type="AlphaFoldDB" id="A0A1G8R7I8"/>
<dbReference type="Pfam" id="PF05683">
    <property type="entry name" value="Fumerase_C"/>
    <property type="match status" value="1"/>
</dbReference>
<feature type="domain" description="Fe-S hydro-lyase tartrate dehydratase beta-type catalytic" evidence="3">
    <location>
        <begin position="2"/>
        <end position="174"/>
    </location>
</feature>
<dbReference type="GO" id="GO:0016836">
    <property type="term" value="F:hydro-lyase activity"/>
    <property type="evidence" value="ECO:0007669"/>
    <property type="project" value="InterPro"/>
</dbReference>
<organism evidence="4 5">
    <name type="scientific">Proteiniclasticum ruminis</name>
    <dbReference type="NCBI Taxonomy" id="398199"/>
    <lineage>
        <taxon>Bacteria</taxon>
        <taxon>Bacillati</taxon>
        <taxon>Bacillota</taxon>
        <taxon>Clostridia</taxon>
        <taxon>Eubacteriales</taxon>
        <taxon>Clostridiaceae</taxon>
        <taxon>Proteiniclasticum</taxon>
    </lineage>
</organism>
<accession>A0A1G8R7I8</accession>
<gene>
    <name evidence="4" type="ORF">SAMN05421804_10814</name>
</gene>
<dbReference type="NCBIfam" id="NF005310">
    <property type="entry name" value="PRK06842.1"/>
    <property type="match status" value="1"/>
</dbReference>
<dbReference type="InterPro" id="IPR004647">
    <property type="entry name" value="Fe-S_hydro-lyase_TtdB-typ_cat"/>
</dbReference>
<comment type="similarity">
    <text evidence="1">Belongs to the class-I fumarase family.</text>
</comment>
<evidence type="ECO:0000256" key="2">
    <source>
        <dbReference type="ARBA" id="ARBA00023239"/>
    </source>
</evidence>
<dbReference type="Gene3D" id="3.20.130.10">
    <property type="entry name" value="Fe-S hydro-lyase, tartrate dehydratase beta-type, catalytic domain"/>
    <property type="match status" value="1"/>
</dbReference>